<dbReference type="EnsemblMetazoa" id="AMIN014528-RA">
    <property type="protein sequence ID" value="AMIN014528-PA"/>
    <property type="gene ID" value="AMIN014528"/>
</dbReference>
<keyword evidence="1" id="KW-0472">Membrane</keyword>
<protein>
    <submittedName>
        <fullName evidence="2">Uncharacterized protein</fullName>
    </submittedName>
</protein>
<accession>A0A182WPC2</accession>
<name>A0A182WPC2_9DIPT</name>
<dbReference type="Pfam" id="PF15159">
    <property type="entry name" value="PIG-Y"/>
    <property type="match status" value="1"/>
</dbReference>
<dbReference type="VEuPathDB" id="VectorBase:AMIN014528"/>
<evidence type="ECO:0000256" key="1">
    <source>
        <dbReference type="SAM" id="Phobius"/>
    </source>
</evidence>
<dbReference type="InterPro" id="IPR029164">
    <property type="entry name" value="PIG-Y"/>
</dbReference>
<dbReference type="AlphaFoldDB" id="A0A182WPC2"/>
<keyword evidence="1" id="KW-1133">Transmembrane helix</keyword>
<proteinExistence type="predicted"/>
<dbReference type="Proteomes" id="UP000075920">
    <property type="component" value="Unassembled WGS sequence"/>
</dbReference>
<sequence>MEEDITYYVYISLTLIPVYFAFKLVQWMGWELFVNN</sequence>
<organism evidence="2 3">
    <name type="scientific">Anopheles minimus</name>
    <dbReference type="NCBI Taxonomy" id="112268"/>
    <lineage>
        <taxon>Eukaryota</taxon>
        <taxon>Metazoa</taxon>
        <taxon>Ecdysozoa</taxon>
        <taxon>Arthropoda</taxon>
        <taxon>Hexapoda</taxon>
        <taxon>Insecta</taxon>
        <taxon>Pterygota</taxon>
        <taxon>Neoptera</taxon>
        <taxon>Endopterygota</taxon>
        <taxon>Diptera</taxon>
        <taxon>Nematocera</taxon>
        <taxon>Culicoidea</taxon>
        <taxon>Culicidae</taxon>
        <taxon>Anophelinae</taxon>
        <taxon>Anopheles</taxon>
    </lineage>
</organism>
<evidence type="ECO:0000313" key="2">
    <source>
        <dbReference type="EnsemblMetazoa" id="AMIN014528-PA"/>
    </source>
</evidence>
<keyword evidence="3" id="KW-1185">Reference proteome</keyword>
<reference evidence="3" key="1">
    <citation type="submission" date="2013-03" db="EMBL/GenBank/DDBJ databases">
        <title>The Genome Sequence of Anopheles minimus MINIMUS1.</title>
        <authorList>
            <consortium name="The Broad Institute Genomics Platform"/>
            <person name="Neafsey D.E."/>
            <person name="Walton C."/>
            <person name="Walker B."/>
            <person name="Young S.K."/>
            <person name="Zeng Q."/>
            <person name="Gargeya S."/>
            <person name="Fitzgerald M."/>
            <person name="Haas B."/>
            <person name="Abouelleil A."/>
            <person name="Allen A.W."/>
            <person name="Alvarado L."/>
            <person name="Arachchi H.M."/>
            <person name="Berlin A.M."/>
            <person name="Chapman S.B."/>
            <person name="Gainer-Dewar J."/>
            <person name="Goldberg J."/>
            <person name="Griggs A."/>
            <person name="Gujja S."/>
            <person name="Hansen M."/>
            <person name="Howarth C."/>
            <person name="Imamovic A."/>
            <person name="Ireland A."/>
            <person name="Larimer J."/>
            <person name="McCowan C."/>
            <person name="Murphy C."/>
            <person name="Pearson M."/>
            <person name="Poon T.W."/>
            <person name="Priest M."/>
            <person name="Roberts A."/>
            <person name="Saif S."/>
            <person name="Shea T."/>
            <person name="Sisk P."/>
            <person name="Sykes S."/>
            <person name="Wortman J."/>
            <person name="Nusbaum C."/>
            <person name="Birren B."/>
        </authorList>
    </citation>
    <scope>NUCLEOTIDE SEQUENCE [LARGE SCALE GENOMIC DNA]</scope>
    <source>
        <strain evidence="3">MINIMUS1</strain>
    </source>
</reference>
<evidence type="ECO:0000313" key="3">
    <source>
        <dbReference type="Proteomes" id="UP000075920"/>
    </source>
</evidence>
<feature type="transmembrane region" description="Helical" evidence="1">
    <location>
        <begin position="7"/>
        <end position="30"/>
    </location>
</feature>
<keyword evidence="1" id="KW-0812">Transmembrane</keyword>
<reference evidence="2" key="2">
    <citation type="submission" date="2020-05" db="UniProtKB">
        <authorList>
            <consortium name="EnsemblMetazoa"/>
        </authorList>
    </citation>
    <scope>IDENTIFICATION</scope>
    <source>
        <strain evidence="2">MINIMUS1</strain>
    </source>
</reference>